<keyword evidence="3" id="KW-1185">Reference proteome</keyword>
<dbReference type="PANTHER" id="PTHR12110">
    <property type="entry name" value="HYDROXYPYRUVATE ISOMERASE"/>
    <property type="match status" value="1"/>
</dbReference>
<dbReference type="RefSeq" id="WP_091751914.1">
    <property type="nucleotide sequence ID" value="NZ_FODY01000038.1"/>
</dbReference>
<dbReference type="InterPro" id="IPR050312">
    <property type="entry name" value="IolE/XylAMocC-like"/>
</dbReference>
<feature type="domain" description="Xylose isomerase-like TIM barrel" evidence="1">
    <location>
        <begin position="20"/>
        <end position="290"/>
    </location>
</feature>
<evidence type="ECO:0000313" key="3">
    <source>
        <dbReference type="Proteomes" id="UP000198847"/>
    </source>
</evidence>
<proteinExistence type="predicted"/>
<dbReference type="Gene3D" id="3.20.20.150">
    <property type="entry name" value="Divalent-metal-dependent TIM barrel enzymes"/>
    <property type="match status" value="1"/>
</dbReference>
<dbReference type="OrthoDB" id="9779184at2"/>
<dbReference type="AlphaFoldDB" id="A0A1H8Y1K5"/>
<evidence type="ECO:0000313" key="2">
    <source>
        <dbReference type="EMBL" id="SEP46190.1"/>
    </source>
</evidence>
<dbReference type="SUPFAM" id="SSF51658">
    <property type="entry name" value="Xylose isomerase-like"/>
    <property type="match status" value="1"/>
</dbReference>
<sequence length="304" mass="34909">MKIGLNSAILADLNFEEVINYASENGFSCVEMMCWPVGKAERRYAGVTHIDVSDMDVEKAGYINSYAKSKKVEISALGYYPNPLDPDKEKRQFYIEHIMKIITAASILGVDTVTTFIGRDKDKTIEENLIIFESVWTPIIQYAEENNVRIAIENCPMLFTNNEWPGGLNLATTPRIWRKMFELIPNANFGLNYDPSHFVWQQMDYIKPIYEFKDRIFHVHIKDIKVYKDKLDDVGIMAVPLQYISPKLPGLGDVNWGKYISALTDIKYKGAVCLEIEDKTFEDSLESIKKAITISRNYTNQFLL</sequence>
<dbReference type="EMBL" id="FODY01000038">
    <property type="protein sequence ID" value="SEP46190.1"/>
    <property type="molecule type" value="Genomic_DNA"/>
</dbReference>
<evidence type="ECO:0000259" key="1">
    <source>
        <dbReference type="Pfam" id="PF01261"/>
    </source>
</evidence>
<dbReference type="Pfam" id="PF01261">
    <property type="entry name" value="AP_endonuc_2"/>
    <property type="match status" value="1"/>
</dbReference>
<protein>
    <submittedName>
        <fullName evidence="2">Sugar phosphate isomerase/epimerase</fullName>
    </submittedName>
</protein>
<gene>
    <name evidence="2" type="ORF">SAMN04490178_1382</name>
</gene>
<keyword evidence="2" id="KW-0413">Isomerase</keyword>
<dbReference type="PANTHER" id="PTHR12110:SF21">
    <property type="entry name" value="XYLOSE ISOMERASE-LIKE TIM BARREL DOMAIN-CONTAINING PROTEIN"/>
    <property type="match status" value="1"/>
</dbReference>
<accession>A0A1H8Y1K5</accession>
<dbReference type="InterPro" id="IPR013022">
    <property type="entry name" value="Xyl_isomerase-like_TIM-brl"/>
</dbReference>
<name>A0A1H8Y1K5_9FIRM</name>
<dbReference type="GO" id="GO:0016853">
    <property type="term" value="F:isomerase activity"/>
    <property type="evidence" value="ECO:0007669"/>
    <property type="project" value="UniProtKB-KW"/>
</dbReference>
<dbReference type="InterPro" id="IPR036237">
    <property type="entry name" value="Xyl_isomerase-like_sf"/>
</dbReference>
<organism evidence="2 3">
    <name type="scientific">Propionispora vibrioides</name>
    <dbReference type="NCBI Taxonomy" id="112903"/>
    <lineage>
        <taxon>Bacteria</taxon>
        <taxon>Bacillati</taxon>
        <taxon>Bacillota</taxon>
        <taxon>Negativicutes</taxon>
        <taxon>Selenomonadales</taxon>
        <taxon>Sporomusaceae</taxon>
        <taxon>Propionispora</taxon>
    </lineage>
</organism>
<reference evidence="2 3" key="1">
    <citation type="submission" date="2016-10" db="EMBL/GenBank/DDBJ databases">
        <authorList>
            <person name="de Groot N.N."/>
        </authorList>
    </citation>
    <scope>NUCLEOTIDE SEQUENCE [LARGE SCALE GENOMIC DNA]</scope>
    <source>
        <strain evidence="2 3">DSM 13305</strain>
    </source>
</reference>
<dbReference type="STRING" id="112903.SAMN04490178_1382"/>
<dbReference type="Proteomes" id="UP000198847">
    <property type="component" value="Unassembled WGS sequence"/>
</dbReference>